<dbReference type="PANTHER" id="PTHR10177">
    <property type="entry name" value="CYCLINS"/>
    <property type="match status" value="1"/>
</dbReference>
<evidence type="ECO:0000256" key="6">
    <source>
        <dbReference type="SAM" id="MobiDB-lite"/>
    </source>
</evidence>
<evidence type="ECO:0000313" key="8">
    <source>
        <dbReference type="EnsemblPlants" id="Zm00001eb400680_P004"/>
    </source>
</evidence>
<evidence type="ECO:0000259" key="7">
    <source>
        <dbReference type="SMART" id="SM00385"/>
    </source>
</evidence>
<feature type="domain" description="Cyclin-like" evidence="7">
    <location>
        <begin position="93"/>
        <end position="181"/>
    </location>
</feature>
<reference evidence="8" key="3">
    <citation type="submission" date="2021-05" db="UniProtKB">
        <authorList>
            <consortium name="EnsemblPlants"/>
        </authorList>
    </citation>
    <scope>IDENTIFICATION</scope>
    <source>
        <strain evidence="8">cv. B73</strain>
    </source>
</reference>
<keyword evidence="3 5" id="KW-0195">Cyclin</keyword>
<dbReference type="GO" id="GO:0051301">
    <property type="term" value="P:cell division"/>
    <property type="evidence" value="ECO:0007669"/>
    <property type="project" value="UniProtKB-KW"/>
</dbReference>
<evidence type="ECO:0000256" key="4">
    <source>
        <dbReference type="ARBA" id="ARBA00023306"/>
    </source>
</evidence>
<dbReference type="InterPro" id="IPR013763">
    <property type="entry name" value="Cyclin-like_dom"/>
</dbReference>
<evidence type="ECO:0000256" key="1">
    <source>
        <dbReference type="ARBA" id="ARBA00009065"/>
    </source>
</evidence>
<feature type="region of interest" description="Disordered" evidence="6">
    <location>
        <begin position="354"/>
        <end position="373"/>
    </location>
</feature>
<protein>
    <recommendedName>
        <fullName evidence="7">Cyclin-like domain-containing protein</fullName>
    </recommendedName>
</protein>
<dbReference type="CDD" id="cd20544">
    <property type="entry name" value="CYCLIN_AtCycD-like_rpt2"/>
    <property type="match status" value="1"/>
</dbReference>
<dbReference type="SUPFAM" id="SSF47954">
    <property type="entry name" value="Cyclin-like"/>
    <property type="match status" value="1"/>
</dbReference>
<dbReference type="EnsemblPlants" id="Zm00001eb400680_T004">
    <property type="protein sequence ID" value="Zm00001eb400680_P004"/>
    <property type="gene ID" value="Zm00001eb400680"/>
</dbReference>
<dbReference type="InterPro" id="IPR006671">
    <property type="entry name" value="Cyclin_N"/>
</dbReference>
<dbReference type="AlphaFoldDB" id="A0A804RBV1"/>
<dbReference type="Pfam" id="PF00134">
    <property type="entry name" value="Cyclin_N"/>
    <property type="match status" value="1"/>
</dbReference>
<keyword evidence="2" id="KW-0132">Cell division</keyword>
<dbReference type="Gene3D" id="1.10.472.10">
    <property type="entry name" value="Cyclin-like"/>
    <property type="match status" value="2"/>
</dbReference>
<dbReference type="OrthoDB" id="306099at2759"/>
<evidence type="ECO:0000256" key="3">
    <source>
        <dbReference type="ARBA" id="ARBA00023127"/>
    </source>
</evidence>
<dbReference type="InterPro" id="IPR036915">
    <property type="entry name" value="Cyclin-like_sf"/>
</dbReference>
<dbReference type="Proteomes" id="UP000007305">
    <property type="component" value="Chromosome 9"/>
</dbReference>
<organism evidence="8 9">
    <name type="scientific">Zea mays</name>
    <name type="common">Maize</name>
    <dbReference type="NCBI Taxonomy" id="4577"/>
    <lineage>
        <taxon>Eukaryota</taxon>
        <taxon>Viridiplantae</taxon>
        <taxon>Streptophyta</taxon>
        <taxon>Embryophyta</taxon>
        <taxon>Tracheophyta</taxon>
        <taxon>Spermatophyta</taxon>
        <taxon>Magnoliopsida</taxon>
        <taxon>Liliopsida</taxon>
        <taxon>Poales</taxon>
        <taxon>Poaceae</taxon>
        <taxon>PACMAD clade</taxon>
        <taxon>Panicoideae</taxon>
        <taxon>Andropogonodae</taxon>
        <taxon>Andropogoneae</taxon>
        <taxon>Tripsacinae</taxon>
        <taxon>Zea</taxon>
    </lineage>
</organism>
<evidence type="ECO:0000256" key="5">
    <source>
        <dbReference type="RuleBase" id="RU000383"/>
    </source>
</evidence>
<evidence type="ECO:0000256" key="2">
    <source>
        <dbReference type="ARBA" id="ARBA00022618"/>
    </source>
</evidence>
<keyword evidence="4" id="KW-0131">Cell cycle</keyword>
<proteinExistence type="evidence at protein level"/>
<evidence type="ECO:0000313" key="9">
    <source>
        <dbReference type="Proteomes" id="UP000007305"/>
    </source>
</evidence>
<accession>A0A804RBV1</accession>
<dbReference type="FunFam" id="1.10.472.10:FF:000060">
    <property type="entry name" value="D6-type cyclin"/>
    <property type="match status" value="1"/>
</dbReference>
<reference evidence="9" key="1">
    <citation type="journal article" date="2009" name="Science">
        <title>The B73 maize genome: complexity, diversity, and dynamics.</title>
        <authorList>
            <person name="Schnable P.S."/>
            <person name="Ware D."/>
            <person name="Fulton R.S."/>
            <person name="Stein J.C."/>
            <person name="Wei F."/>
            <person name="Pasternak S."/>
            <person name="Liang C."/>
            <person name="Zhang J."/>
            <person name="Fulton L."/>
            <person name="Graves T.A."/>
            <person name="Minx P."/>
            <person name="Reily A.D."/>
            <person name="Courtney L."/>
            <person name="Kruchowski S.S."/>
            <person name="Tomlinson C."/>
            <person name="Strong C."/>
            <person name="Delehaunty K."/>
            <person name="Fronick C."/>
            <person name="Courtney B."/>
            <person name="Rock S.M."/>
            <person name="Belter E."/>
            <person name="Du F."/>
            <person name="Kim K."/>
            <person name="Abbott R.M."/>
            <person name="Cotton M."/>
            <person name="Levy A."/>
            <person name="Marchetto P."/>
            <person name="Ochoa K."/>
            <person name="Jackson S.M."/>
            <person name="Gillam B."/>
            <person name="Chen W."/>
            <person name="Yan L."/>
            <person name="Higginbotham J."/>
            <person name="Cardenas M."/>
            <person name="Waligorski J."/>
            <person name="Applebaum E."/>
            <person name="Phelps L."/>
            <person name="Falcone J."/>
            <person name="Kanchi K."/>
            <person name="Thane T."/>
            <person name="Scimone A."/>
            <person name="Thane N."/>
            <person name="Henke J."/>
            <person name="Wang T."/>
            <person name="Ruppert J."/>
            <person name="Shah N."/>
            <person name="Rotter K."/>
            <person name="Hodges J."/>
            <person name="Ingenthron E."/>
            <person name="Cordes M."/>
            <person name="Kohlberg S."/>
            <person name="Sgro J."/>
            <person name="Delgado B."/>
            <person name="Mead K."/>
            <person name="Chinwalla A."/>
            <person name="Leonard S."/>
            <person name="Crouse K."/>
            <person name="Collura K."/>
            <person name="Kudrna D."/>
            <person name="Currie J."/>
            <person name="He R."/>
            <person name="Angelova A."/>
            <person name="Rajasekar S."/>
            <person name="Mueller T."/>
            <person name="Lomeli R."/>
            <person name="Scara G."/>
            <person name="Ko A."/>
            <person name="Delaney K."/>
            <person name="Wissotski M."/>
            <person name="Lopez G."/>
            <person name="Campos D."/>
            <person name="Braidotti M."/>
            <person name="Ashley E."/>
            <person name="Golser W."/>
            <person name="Kim H."/>
            <person name="Lee S."/>
            <person name="Lin J."/>
            <person name="Dujmic Z."/>
            <person name="Kim W."/>
            <person name="Talag J."/>
            <person name="Zuccolo A."/>
            <person name="Fan C."/>
            <person name="Sebastian A."/>
            <person name="Kramer M."/>
            <person name="Spiegel L."/>
            <person name="Nascimento L."/>
            <person name="Zutavern T."/>
            <person name="Miller B."/>
            <person name="Ambroise C."/>
            <person name="Muller S."/>
            <person name="Spooner W."/>
            <person name="Narechania A."/>
            <person name="Ren L."/>
            <person name="Wei S."/>
            <person name="Kumari S."/>
            <person name="Faga B."/>
            <person name="Levy M.J."/>
            <person name="McMahan L."/>
            <person name="Van Buren P."/>
            <person name="Vaughn M.W."/>
            <person name="Ying K."/>
            <person name="Yeh C.-T."/>
            <person name="Emrich S.J."/>
            <person name="Jia Y."/>
            <person name="Kalyanaraman A."/>
            <person name="Hsia A.-P."/>
            <person name="Barbazuk W.B."/>
            <person name="Baucom R.S."/>
            <person name="Brutnell T.P."/>
            <person name="Carpita N.C."/>
            <person name="Chaparro C."/>
            <person name="Chia J.-M."/>
            <person name="Deragon J.-M."/>
            <person name="Estill J.C."/>
            <person name="Fu Y."/>
            <person name="Jeddeloh J.A."/>
            <person name="Han Y."/>
            <person name="Lee H."/>
            <person name="Li P."/>
            <person name="Lisch D.R."/>
            <person name="Liu S."/>
            <person name="Liu Z."/>
            <person name="Nagel D.H."/>
            <person name="McCann M.C."/>
            <person name="SanMiguel P."/>
            <person name="Myers A.M."/>
            <person name="Nettleton D."/>
            <person name="Nguyen J."/>
            <person name="Penning B.W."/>
            <person name="Ponnala L."/>
            <person name="Schneider K.L."/>
            <person name="Schwartz D.C."/>
            <person name="Sharma A."/>
            <person name="Soderlund C."/>
            <person name="Springer N.M."/>
            <person name="Sun Q."/>
            <person name="Wang H."/>
            <person name="Waterman M."/>
            <person name="Westerman R."/>
            <person name="Wolfgruber T.K."/>
            <person name="Yang L."/>
            <person name="Yu Y."/>
            <person name="Zhang L."/>
            <person name="Zhou S."/>
            <person name="Zhu Q."/>
            <person name="Bennetzen J.L."/>
            <person name="Dawe R.K."/>
            <person name="Jiang J."/>
            <person name="Jiang N."/>
            <person name="Presting G.G."/>
            <person name="Wessler S.R."/>
            <person name="Aluru S."/>
            <person name="Martienssen R.A."/>
            <person name="Clifton S.W."/>
            <person name="McCombie W.R."/>
            <person name="Wing R.A."/>
            <person name="Wilson R.K."/>
        </authorList>
    </citation>
    <scope>NUCLEOTIDE SEQUENCE [LARGE SCALE GENOMIC DNA]</scope>
    <source>
        <strain evidence="9">cv. B73</strain>
    </source>
</reference>
<keyword evidence="9" id="KW-1185">Reference proteome</keyword>
<name>A0A804RBV1_MAIZE</name>
<sequence length="373" mass="40660">MGDAAAAAASTSAPTTPTSILICLEDGSDLLADADDGAGTDLVVARDERLLVVDQDEEYVALLLSKESASGGGGGPVEEMEDWMKAARSGCVRWIIKTTAMFRFGGKTAYVAVNYLDRFLAQRRVNREHAWGLQLLMVACMSLATKLEEQHAPRLSELPLDACEFAFDRASVLRMELLVLGTLEWRMVAVTPFPYISCFAARFGQDERRAVLVRAVECVFAAIRAMSSVEYQPSTIAVASILVARGRETPADNLDALKAILGSSFPQLDTVSPSRRVCASIRRRLATRCNHPFREGRLLAESAMMSNKCGRCWCLAGACVLLLQRNDSGGRQVADAVDVDVDGGGVLGRLCRRARRGERESQPPGRFRVRGRQ</sequence>
<gene>
    <name evidence="8" type="primary">LOC541916</name>
</gene>
<dbReference type="Gramene" id="Zm00001eb400680_T004">
    <property type="protein sequence ID" value="Zm00001eb400680_P004"/>
    <property type="gene ID" value="Zm00001eb400680"/>
</dbReference>
<evidence type="ECO:0007829" key="10">
    <source>
        <dbReference type="PeptideAtlas" id="A0A804RBV1"/>
    </source>
</evidence>
<comment type="similarity">
    <text evidence="1">Belongs to the cyclin family. Cyclin D subfamily.</text>
</comment>
<keyword evidence="10" id="KW-1267">Proteomics identification</keyword>
<reference evidence="8" key="2">
    <citation type="submission" date="2019-07" db="EMBL/GenBank/DDBJ databases">
        <authorList>
            <person name="Seetharam A."/>
            <person name="Woodhouse M."/>
            <person name="Cannon E."/>
        </authorList>
    </citation>
    <scope>NUCLEOTIDE SEQUENCE [LARGE SCALE GENOMIC DNA]</scope>
    <source>
        <strain evidence="8">cv. B73</strain>
    </source>
</reference>
<dbReference type="SMART" id="SM00385">
    <property type="entry name" value="CYCLIN"/>
    <property type="match status" value="1"/>
</dbReference>
<dbReference type="InterPro" id="IPR039361">
    <property type="entry name" value="Cyclin"/>
</dbReference>